<feature type="binding site" evidence="7">
    <location>
        <begin position="14"/>
        <end position="15"/>
    </location>
    <ligand>
        <name>substrate</name>
    </ligand>
</feature>
<dbReference type="InterPro" id="IPR050073">
    <property type="entry name" value="2-IPM_HCS-like"/>
</dbReference>
<evidence type="ECO:0000256" key="8">
    <source>
        <dbReference type="NCBIfam" id="TIGR03217"/>
    </source>
</evidence>
<dbReference type="HAMAP" id="MF_01656">
    <property type="entry name" value="HOA"/>
    <property type="match status" value="1"/>
</dbReference>
<dbReference type="Pfam" id="PF07836">
    <property type="entry name" value="DmpG_comm"/>
    <property type="match status" value="1"/>
</dbReference>
<comment type="catalytic activity">
    <reaction evidence="6">
        <text>(S)-4-hydroxy-2-oxohexanoate = propanal + pyruvate</text>
        <dbReference type="Rhea" id="RHEA:36003"/>
        <dbReference type="ChEBI" id="CHEBI:15361"/>
        <dbReference type="ChEBI" id="CHEBI:17153"/>
        <dbReference type="ChEBI" id="CHEBI:73142"/>
        <dbReference type="EC" id="4.1.3.43"/>
    </reaction>
    <physiologicalReaction direction="left-to-right" evidence="6">
        <dbReference type="Rhea" id="RHEA:36004"/>
    </physiologicalReaction>
</comment>
<feature type="binding site" evidence="7">
    <location>
        <position position="286"/>
    </location>
    <ligand>
        <name>substrate</name>
    </ligand>
</feature>
<feature type="binding site" evidence="7">
    <location>
        <position position="195"/>
    </location>
    <ligand>
        <name>substrate</name>
    </ligand>
</feature>
<keyword evidence="3 7" id="KW-0058">Aromatic hydrocarbons catabolism</keyword>
<protein>
    <recommendedName>
        <fullName evidence="7 8">4-hydroxy-2-oxovalerate aldolase</fullName>
        <shortName evidence="7">HOA</shortName>
        <ecNumber evidence="7 8">4.1.3.39</ecNumber>
    </recommendedName>
    <alternativeName>
        <fullName evidence="7">4-hydroxy-2-keto-pentanoic acid aldolase</fullName>
    </alternativeName>
    <alternativeName>
        <fullName evidence="7">4-hydroxy-2-oxopentanoate aldolase</fullName>
    </alternativeName>
</protein>
<dbReference type="NCBIfam" id="TIGR03217">
    <property type="entry name" value="4OH_2_O_val_ald"/>
    <property type="match status" value="1"/>
</dbReference>
<dbReference type="Gene3D" id="1.10.8.60">
    <property type="match status" value="1"/>
</dbReference>
<dbReference type="InterPro" id="IPR000891">
    <property type="entry name" value="PYR_CT"/>
</dbReference>
<dbReference type="InterPro" id="IPR013785">
    <property type="entry name" value="Aldolase_TIM"/>
</dbReference>
<dbReference type="InterPro" id="IPR035685">
    <property type="entry name" value="DRE_TIM_HOA"/>
</dbReference>
<proteinExistence type="inferred from homology"/>
<accession>A0ABY4CTP9</accession>
<dbReference type="Gene3D" id="3.20.20.70">
    <property type="entry name" value="Aldolase class I"/>
    <property type="match status" value="1"/>
</dbReference>
<dbReference type="PANTHER" id="PTHR10277:SF9">
    <property type="entry name" value="2-ISOPROPYLMALATE SYNTHASE 1, CHLOROPLASTIC-RELATED"/>
    <property type="match status" value="1"/>
</dbReference>
<evidence type="ECO:0000259" key="9">
    <source>
        <dbReference type="PROSITE" id="PS50991"/>
    </source>
</evidence>
<feature type="binding site" evidence="7">
    <location>
        <position position="15"/>
    </location>
    <ligand>
        <name>Mn(2+)</name>
        <dbReference type="ChEBI" id="CHEBI:29035"/>
    </ligand>
</feature>
<evidence type="ECO:0000256" key="6">
    <source>
        <dbReference type="ARBA" id="ARBA00023518"/>
    </source>
</evidence>
<keyword evidence="2 7" id="KW-0479">Metal-binding</keyword>
<dbReference type="PROSITE" id="PS50991">
    <property type="entry name" value="PYR_CT"/>
    <property type="match status" value="1"/>
</dbReference>
<dbReference type="RefSeq" id="WP_347439299.1">
    <property type="nucleotide sequence ID" value="NZ_CP089291.1"/>
</dbReference>
<dbReference type="InterPro" id="IPR012425">
    <property type="entry name" value="DmpG_comm"/>
</dbReference>
<reference evidence="10" key="1">
    <citation type="submission" date="2021-12" db="EMBL/GenBank/DDBJ databases">
        <title>Alicyclobacillaceae gen. nov., sp. nov., isolated from chalcocite enrichment system.</title>
        <authorList>
            <person name="Jiang Z."/>
        </authorList>
    </citation>
    <scope>NUCLEOTIDE SEQUENCE</scope>
    <source>
        <strain evidence="10">MYW30-H2</strain>
    </source>
</reference>
<feature type="binding site" evidence="7">
    <location>
        <position position="195"/>
    </location>
    <ligand>
        <name>Mn(2+)</name>
        <dbReference type="ChEBI" id="CHEBI:29035"/>
    </ligand>
</feature>
<evidence type="ECO:0000256" key="4">
    <source>
        <dbReference type="ARBA" id="ARBA00023211"/>
    </source>
</evidence>
<evidence type="ECO:0000256" key="3">
    <source>
        <dbReference type="ARBA" id="ARBA00022797"/>
    </source>
</evidence>
<keyword evidence="11" id="KW-1185">Reference proteome</keyword>
<dbReference type="SUPFAM" id="SSF51569">
    <property type="entry name" value="Aldolase"/>
    <property type="match status" value="1"/>
</dbReference>
<dbReference type="PANTHER" id="PTHR10277">
    <property type="entry name" value="HOMOCITRATE SYNTHASE-RELATED"/>
    <property type="match status" value="1"/>
</dbReference>
<feature type="domain" description="Pyruvate carboxyltransferase" evidence="9">
    <location>
        <begin position="6"/>
        <end position="256"/>
    </location>
</feature>
<dbReference type="Proteomes" id="UP000830167">
    <property type="component" value="Chromosome"/>
</dbReference>
<feature type="site" description="Transition state stabilizer" evidence="7">
    <location>
        <position position="14"/>
    </location>
</feature>
<dbReference type="NCBIfam" id="NF006049">
    <property type="entry name" value="PRK08195.1"/>
    <property type="match status" value="1"/>
</dbReference>
<feature type="active site" description="Proton acceptor" evidence="7">
    <location>
        <position position="18"/>
    </location>
</feature>
<evidence type="ECO:0000256" key="7">
    <source>
        <dbReference type="HAMAP-Rule" id="MF_01656"/>
    </source>
</evidence>
<dbReference type="InterPro" id="IPR017629">
    <property type="entry name" value="4OH_2_O-val_aldolase"/>
</dbReference>
<keyword evidence="4 7" id="KW-0464">Manganese</keyword>
<evidence type="ECO:0000256" key="1">
    <source>
        <dbReference type="ARBA" id="ARBA00008944"/>
    </source>
</evidence>
<evidence type="ECO:0000256" key="2">
    <source>
        <dbReference type="ARBA" id="ARBA00022723"/>
    </source>
</evidence>
<dbReference type="Pfam" id="PF00682">
    <property type="entry name" value="HMGL-like"/>
    <property type="match status" value="1"/>
</dbReference>
<evidence type="ECO:0000256" key="5">
    <source>
        <dbReference type="ARBA" id="ARBA00023239"/>
    </source>
</evidence>
<organism evidence="10 11">
    <name type="scientific">Fodinisporobacter ferrooxydans</name>
    <dbReference type="NCBI Taxonomy" id="2901836"/>
    <lineage>
        <taxon>Bacteria</taxon>
        <taxon>Bacillati</taxon>
        <taxon>Bacillota</taxon>
        <taxon>Bacilli</taxon>
        <taxon>Bacillales</taxon>
        <taxon>Alicyclobacillaceae</taxon>
        <taxon>Fodinisporobacter</taxon>
    </lineage>
</organism>
<dbReference type="GO" id="GO:0008701">
    <property type="term" value="F:4-hydroxy-2-oxovalerate aldolase activity"/>
    <property type="evidence" value="ECO:0007669"/>
    <property type="project" value="UniProtKB-EC"/>
</dbReference>
<dbReference type="CDD" id="cd07943">
    <property type="entry name" value="DRE_TIM_HOA"/>
    <property type="match status" value="1"/>
</dbReference>
<feature type="binding site" evidence="7">
    <location>
        <position position="197"/>
    </location>
    <ligand>
        <name>Mn(2+)</name>
        <dbReference type="ChEBI" id="CHEBI:29035"/>
    </ligand>
</feature>
<keyword evidence="5 7" id="KW-0456">Lyase</keyword>
<evidence type="ECO:0000313" key="11">
    <source>
        <dbReference type="Proteomes" id="UP000830167"/>
    </source>
</evidence>
<comment type="similarity">
    <text evidence="1 7">Belongs to the 4-hydroxy-2-oxovalerate aldolase family.</text>
</comment>
<name>A0ABY4CTP9_9BACL</name>
<feature type="binding site" evidence="7">
    <location>
        <position position="168"/>
    </location>
    <ligand>
        <name>substrate</name>
    </ligand>
</feature>
<dbReference type="SUPFAM" id="SSF89000">
    <property type="entry name" value="post-HMGL domain-like"/>
    <property type="match status" value="1"/>
</dbReference>
<dbReference type="EMBL" id="CP089291">
    <property type="protein sequence ID" value="UOF92631.1"/>
    <property type="molecule type" value="Genomic_DNA"/>
</dbReference>
<dbReference type="EC" id="4.1.3.39" evidence="7 8"/>
<sequence length="341" mass="36045">MTQQRITITDSTLRDGMHTVSHQFTPNDMAEIASALDQAGVDIIEIGHGDGLAGASYQYGFSQAADEDYVRAVCNVVKQAKVAVLLLPGIGTKRDLQIAADLGARAARIATHVTEADISEQHIKVSKDLGLFTVGFLMMAHMEEPNKLVEQAKKMESYGADVVYVTDSAGALLPDGVRARVSALREAVSIPVGFHAHNNLGVAVGNTLAALSEGAGYVDGSLRGMGAGAGNAQTEVMVAALHKAGFQTGTDLAKLIHAAEDVVAPKMTRPQIIDSVALILGYAGVYSSFFLHAKRAAERFGVDPLAILVELGKQRIVGGQEDQIIDVAYELSKKERVGALL</sequence>
<evidence type="ECO:0000313" key="10">
    <source>
        <dbReference type="EMBL" id="UOF92631.1"/>
    </source>
</evidence>
<gene>
    <name evidence="10" type="primary">dmpG</name>
    <name evidence="10" type="ORF">LSG31_10980</name>
</gene>
<comment type="catalytic activity">
    <reaction evidence="7">
        <text>(S)-4-hydroxy-2-oxopentanoate = acetaldehyde + pyruvate</text>
        <dbReference type="Rhea" id="RHEA:22624"/>
        <dbReference type="ChEBI" id="CHEBI:15343"/>
        <dbReference type="ChEBI" id="CHEBI:15361"/>
        <dbReference type="ChEBI" id="CHEBI:73143"/>
        <dbReference type="EC" id="4.1.3.39"/>
    </reaction>
</comment>